<accession>A0A097EIX9</accession>
<dbReference type="PANTHER" id="PTHR43737">
    <property type="entry name" value="BLL7424 PROTEIN"/>
    <property type="match status" value="1"/>
</dbReference>
<sequence>MRGACGKRSGVSGSGITSVLDEDRADAGACVDLDEAGGIAPPLKAGGVIAPALLLAACGGGSSGGGTASAPPTSSAPVVVVPAAITATQASRFLAQASMGGTRTMIESIVARRYEGWIDDQFALPRATSHWDWLVARGYNVAANINSETGFDATLWRQMIVEPDQLRQRIGMALLDLLVVGIGGVNLNWKQFATAAYVDVLLDNAFGNYRTLLDAITTNAAMGSFLTFLGNRKANAKTGAQPDENYARELMQLFTLGLYQLNMDGSVRTSGGVPLETYGPADVSGLARVFTGLSLATTDNTTPDRYRQPLVMNASLNETGAASFLGASTSGGGMAAVKVALDTIFAHPNLPPFVSKQLIQRLVTSNPSAGYVGRVAATFANNGSGVRGDMKSVIKAILLDTEARSDDALASTTAGKLREPVMRLTGWARLAKVDSPSNAWAFGDTSSQSNRLGQSMGRSQTVFNFFRPAYTPPASAIGNAGLVAPEFQITNEQSVVAYVNYMQSLVANGAGDAKPDYTDLVAKAGDSAALVDEINVVLAAGQLGSATVTAIRAAVDSVATTATNAAINRVGIALLLTLASPDFLTLR</sequence>
<dbReference type="HOGENOM" id="CLU_023627_0_0_5"/>
<dbReference type="Proteomes" id="UP000033200">
    <property type="component" value="Chromosome"/>
</dbReference>
<gene>
    <name evidence="1" type="ORF">MC45_15375</name>
</gene>
<reference evidence="1 2" key="1">
    <citation type="submission" date="2014-09" db="EMBL/GenBank/DDBJ databases">
        <title>Using Illumina technology Improving SMRT sequencing Genome Assembly by RASTools.</title>
        <authorList>
            <person name="Zhou Y."/>
            <person name="Ma T."/>
            <person name="Liu T."/>
        </authorList>
    </citation>
    <scope>NUCLEOTIDE SEQUENCE [LARGE SCALE GENOMIC DNA]</scope>
    <source>
        <strain evidence="1 2">ATCC 55669</strain>
    </source>
</reference>
<dbReference type="STRING" id="1549858.MC45_15375"/>
<dbReference type="KEGG" id="stax:MC45_15375"/>
<name>A0A097EIX9_9SPHN</name>
<protein>
    <recommendedName>
        <fullName evidence="3">DUF1800 domain-containing protein</fullName>
    </recommendedName>
</protein>
<dbReference type="eggNOG" id="COG5267">
    <property type="taxonomic scope" value="Bacteria"/>
</dbReference>
<dbReference type="InterPro" id="IPR014917">
    <property type="entry name" value="DUF1800"/>
</dbReference>
<evidence type="ECO:0008006" key="3">
    <source>
        <dbReference type="Google" id="ProtNLM"/>
    </source>
</evidence>
<keyword evidence="2" id="KW-1185">Reference proteome</keyword>
<evidence type="ECO:0000313" key="1">
    <source>
        <dbReference type="EMBL" id="AIT07524.1"/>
    </source>
</evidence>
<dbReference type="AlphaFoldDB" id="A0A097EIX9"/>
<evidence type="ECO:0000313" key="2">
    <source>
        <dbReference type="Proteomes" id="UP000033200"/>
    </source>
</evidence>
<dbReference type="Pfam" id="PF08811">
    <property type="entry name" value="DUF1800"/>
    <property type="match status" value="1"/>
</dbReference>
<dbReference type="EMBL" id="CP009571">
    <property type="protein sequence ID" value="AIT07524.1"/>
    <property type="molecule type" value="Genomic_DNA"/>
</dbReference>
<organism evidence="1 2">
    <name type="scientific">Sphingomonas taxi</name>
    <dbReference type="NCBI Taxonomy" id="1549858"/>
    <lineage>
        <taxon>Bacteria</taxon>
        <taxon>Pseudomonadati</taxon>
        <taxon>Pseudomonadota</taxon>
        <taxon>Alphaproteobacteria</taxon>
        <taxon>Sphingomonadales</taxon>
        <taxon>Sphingomonadaceae</taxon>
        <taxon>Sphingomonas</taxon>
    </lineage>
</organism>
<dbReference type="PANTHER" id="PTHR43737:SF1">
    <property type="entry name" value="DUF1501 DOMAIN-CONTAINING PROTEIN"/>
    <property type="match status" value="1"/>
</dbReference>
<proteinExistence type="predicted"/>